<dbReference type="AlphaFoldDB" id="A0A9P1DC83"/>
<evidence type="ECO:0000256" key="2">
    <source>
        <dbReference type="SAM" id="MobiDB-lite"/>
    </source>
</evidence>
<gene>
    <name evidence="4" type="ORF">C1SCF055_LOCUS32022</name>
</gene>
<feature type="compositionally biased region" description="Polar residues" evidence="2">
    <location>
        <begin position="486"/>
        <end position="496"/>
    </location>
</feature>
<dbReference type="GO" id="GO:0042910">
    <property type="term" value="F:xenobiotic transmembrane transporter activity"/>
    <property type="evidence" value="ECO:0007669"/>
    <property type="project" value="InterPro"/>
</dbReference>
<feature type="transmembrane region" description="Helical" evidence="3">
    <location>
        <begin position="413"/>
        <end position="437"/>
    </location>
</feature>
<keyword evidence="7" id="KW-1185">Reference proteome</keyword>
<evidence type="ECO:0000313" key="4">
    <source>
        <dbReference type="EMBL" id="CAI4006379.1"/>
    </source>
</evidence>
<organism evidence="4">
    <name type="scientific">Cladocopium goreaui</name>
    <dbReference type="NCBI Taxonomy" id="2562237"/>
    <lineage>
        <taxon>Eukaryota</taxon>
        <taxon>Sar</taxon>
        <taxon>Alveolata</taxon>
        <taxon>Dinophyceae</taxon>
        <taxon>Suessiales</taxon>
        <taxon>Symbiodiniaceae</taxon>
        <taxon>Cladocopium</taxon>
    </lineage>
</organism>
<evidence type="ECO:0000313" key="6">
    <source>
        <dbReference type="EMBL" id="CAL4793691.1"/>
    </source>
</evidence>
<dbReference type="EMBL" id="CAMXCT010003811">
    <property type="protein sequence ID" value="CAI4006379.1"/>
    <property type="molecule type" value="Genomic_DNA"/>
</dbReference>
<dbReference type="GO" id="GO:0015297">
    <property type="term" value="F:antiporter activity"/>
    <property type="evidence" value="ECO:0007669"/>
    <property type="project" value="InterPro"/>
</dbReference>
<comment type="caution">
    <text evidence="4">The sequence shown here is derived from an EMBL/GenBank/DDBJ whole genome shotgun (WGS) entry which is preliminary data.</text>
</comment>
<reference evidence="4" key="1">
    <citation type="submission" date="2022-10" db="EMBL/GenBank/DDBJ databases">
        <authorList>
            <person name="Chen Y."/>
            <person name="Dougan E. K."/>
            <person name="Chan C."/>
            <person name="Rhodes N."/>
            <person name="Thang M."/>
        </authorList>
    </citation>
    <scope>NUCLEOTIDE SEQUENCE</scope>
</reference>
<feature type="transmembrane region" description="Helical" evidence="3">
    <location>
        <begin position="342"/>
        <end position="368"/>
    </location>
</feature>
<dbReference type="GO" id="GO:0016020">
    <property type="term" value="C:membrane"/>
    <property type="evidence" value="ECO:0007669"/>
    <property type="project" value="InterPro"/>
</dbReference>
<feature type="transmembrane region" description="Helical" evidence="3">
    <location>
        <begin position="380"/>
        <end position="401"/>
    </location>
</feature>
<evidence type="ECO:0000313" key="7">
    <source>
        <dbReference type="Proteomes" id="UP001152797"/>
    </source>
</evidence>
<feature type="transmembrane region" description="Helical" evidence="3">
    <location>
        <begin position="180"/>
        <end position="208"/>
    </location>
</feature>
<dbReference type="Pfam" id="PF01554">
    <property type="entry name" value="MatE"/>
    <property type="match status" value="2"/>
</dbReference>
<keyword evidence="3" id="KW-0472">Membrane</keyword>
<feature type="transmembrane region" description="Helical" evidence="3">
    <location>
        <begin position="228"/>
        <end position="245"/>
    </location>
</feature>
<feature type="region of interest" description="Disordered" evidence="2">
    <location>
        <begin position="479"/>
        <end position="506"/>
    </location>
</feature>
<feature type="transmembrane region" description="Helical" evidence="3">
    <location>
        <begin position="266"/>
        <end position="290"/>
    </location>
</feature>
<sequence length="506" mass="54681">MSRNVAVTDGDSSLLPHEDRSTVLKEIVAITKLAIPMFMAMVSWVALKVTDTAVLGHVGKETMGHVGTRYLDATALSDLWTSSTGVFIQSRVVGTFCGQAFGAGNKQLVGIWLQVSYVVLGCVMVPVAICWCLTAPVLRAAHKTPQEVSDASYYAIVLAICLPVRIGFSQLSSFFSAQKIMRPAVVCSSSAMLLNLVGTLILVLGIGIPHWSGLGFPACPWATTCVEFTQLFILWFIFCYILGLHKECWPGWSWDHITRDRLVKFWKMYFPAALSIGSDFWRVAVIGAIASSIGQDELAVFNASYCICWMALTFLGALAGGVGIQLNVALGKGSTADAKRAAWVGTGMAIAVLAALAVLILCIPRTLAQIFSNDPAVLDLFQACRLPFAAFVVLMNLSVNIEKIPMAAGRVNSVFYAGLVGSWLGQVPGVILCTTFWRKDLYGLYTGVAAGYGLLVLLYAGIVLCLDWDKVVEEAQHRSERAKPNHNVSLQPTNAENPPAENTEDT</sequence>
<feature type="transmembrane region" description="Helical" evidence="3">
    <location>
        <begin position="151"/>
        <end position="168"/>
    </location>
</feature>
<dbReference type="EMBL" id="CAMXCT020003811">
    <property type="protein sequence ID" value="CAL1159754.1"/>
    <property type="molecule type" value="Genomic_DNA"/>
</dbReference>
<keyword evidence="3" id="KW-0812">Transmembrane</keyword>
<feature type="transmembrane region" description="Helical" evidence="3">
    <location>
        <begin position="302"/>
        <end position="330"/>
    </location>
</feature>
<proteinExistence type="inferred from homology"/>
<feature type="transmembrane region" description="Helical" evidence="3">
    <location>
        <begin position="443"/>
        <end position="466"/>
    </location>
</feature>
<evidence type="ECO:0000256" key="3">
    <source>
        <dbReference type="SAM" id="Phobius"/>
    </source>
</evidence>
<dbReference type="InterPro" id="IPR002528">
    <property type="entry name" value="MATE_fam"/>
</dbReference>
<protein>
    <submittedName>
        <fullName evidence="6">Multidrug and toxin extrusion protein 1</fullName>
    </submittedName>
</protein>
<dbReference type="PANTHER" id="PTHR11206">
    <property type="entry name" value="MULTIDRUG RESISTANCE PROTEIN"/>
    <property type="match status" value="1"/>
</dbReference>
<dbReference type="Proteomes" id="UP001152797">
    <property type="component" value="Unassembled WGS sequence"/>
</dbReference>
<comment type="similarity">
    <text evidence="1">Belongs to the multi antimicrobial extrusion (MATE) (TC 2.A.66.1) family.</text>
</comment>
<accession>A0A9P1DC83</accession>
<reference evidence="5" key="2">
    <citation type="submission" date="2024-04" db="EMBL/GenBank/DDBJ databases">
        <authorList>
            <person name="Chen Y."/>
            <person name="Shah S."/>
            <person name="Dougan E. K."/>
            <person name="Thang M."/>
            <person name="Chan C."/>
        </authorList>
    </citation>
    <scope>NUCLEOTIDE SEQUENCE [LARGE SCALE GENOMIC DNA]</scope>
</reference>
<keyword evidence="3" id="KW-1133">Transmembrane helix</keyword>
<dbReference type="OrthoDB" id="2126698at2759"/>
<evidence type="ECO:0000256" key="1">
    <source>
        <dbReference type="ARBA" id="ARBA00010199"/>
    </source>
</evidence>
<dbReference type="EMBL" id="CAMXCT030003811">
    <property type="protein sequence ID" value="CAL4793691.1"/>
    <property type="molecule type" value="Genomic_DNA"/>
</dbReference>
<evidence type="ECO:0000313" key="5">
    <source>
        <dbReference type="EMBL" id="CAL1159754.1"/>
    </source>
</evidence>
<name>A0A9P1DC83_9DINO</name>
<feature type="transmembrane region" description="Helical" evidence="3">
    <location>
        <begin position="115"/>
        <end position="139"/>
    </location>
</feature>